<dbReference type="InterPro" id="IPR013325">
    <property type="entry name" value="RNA_pol_sigma_r2"/>
</dbReference>
<dbReference type="Gene3D" id="1.10.10.10">
    <property type="entry name" value="Winged helix-like DNA-binding domain superfamily/Winged helix DNA-binding domain"/>
    <property type="match status" value="1"/>
</dbReference>
<dbReference type="STRING" id="332977.SAMN05421740_1018"/>
<evidence type="ECO:0000313" key="8">
    <source>
        <dbReference type="Proteomes" id="UP000198916"/>
    </source>
</evidence>
<evidence type="ECO:0000256" key="4">
    <source>
        <dbReference type="ARBA" id="ARBA00023163"/>
    </source>
</evidence>
<dbReference type="InterPro" id="IPR007627">
    <property type="entry name" value="RNA_pol_sigma70_r2"/>
</dbReference>
<protein>
    <submittedName>
        <fullName evidence="7">RNA polymerase sigma-70 factor, ECF subfamily</fullName>
    </submittedName>
</protein>
<dbReference type="SUPFAM" id="SSF88659">
    <property type="entry name" value="Sigma3 and sigma4 domains of RNA polymerase sigma factors"/>
    <property type="match status" value="1"/>
</dbReference>
<keyword evidence="3" id="KW-0731">Sigma factor</keyword>
<organism evidence="7 8">
    <name type="scientific">Parapedobacter koreensis</name>
    <dbReference type="NCBI Taxonomy" id="332977"/>
    <lineage>
        <taxon>Bacteria</taxon>
        <taxon>Pseudomonadati</taxon>
        <taxon>Bacteroidota</taxon>
        <taxon>Sphingobacteriia</taxon>
        <taxon>Sphingobacteriales</taxon>
        <taxon>Sphingobacteriaceae</taxon>
        <taxon>Parapedobacter</taxon>
    </lineage>
</organism>
<keyword evidence="2" id="KW-0805">Transcription regulation</keyword>
<evidence type="ECO:0000259" key="6">
    <source>
        <dbReference type="Pfam" id="PF08281"/>
    </source>
</evidence>
<sequence length="158" mass="18172">MDEIQFSALIDQHQAMIWRVCRLYCNHAEDREDLFQEIAIKLWQSRASFRGDAKFTTWMYRIALNTAITSLRRRHPAISYTGEMPDVAAEQPDEEAAGRYEKLSSAIRLLDDTEKALITLYLEGLSYAEMAEALGITENYTGVKLSRIKDKLKTMVNC</sequence>
<feature type="domain" description="RNA polymerase sigma factor 70 region 4 type 2" evidence="6">
    <location>
        <begin position="101"/>
        <end position="152"/>
    </location>
</feature>
<accession>A0A1H7F0U9</accession>
<evidence type="ECO:0000256" key="3">
    <source>
        <dbReference type="ARBA" id="ARBA00023082"/>
    </source>
</evidence>
<evidence type="ECO:0000256" key="1">
    <source>
        <dbReference type="ARBA" id="ARBA00010641"/>
    </source>
</evidence>
<dbReference type="PANTHER" id="PTHR43133">
    <property type="entry name" value="RNA POLYMERASE ECF-TYPE SIGMA FACTO"/>
    <property type="match status" value="1"/>
</dbReference>
<reference evidence="8" key="1">
    <citation type="submission" date="2016-10" db="EMBL/GenBank/DDBJ databases">
        <authorList>
            <person name="Varghese N."/>
            <person name="Submissions S."/>
        </authorList>
    </citation>
    <scope>NUCLEOTIDE SEQUENCE [LARGE SCALE GENOMIC DNA]</scope>
    <source>
        <strain evidence="8">Jip14</strain>
    </source>
</reference>
<dbReference type="Proteomes" id="UP000198916">
    <property type="component" value="Unassembled WGS sequence"/>
</dbReference>
<dbReference type="GO" id="GO:0006352">
    <property type="term" value="P:DNA-templated transcription initiation"/>
    <property type="evidence" value="ECO:0007669"/>
    <property type="project" value="InterPro"/>
</dbReference>
<keyword evidence="4" id="KW-0804">Transcription</keyword>
<dbReference type="RefSeq" id="WP_090601799.1">
    <property type="nucleotide sequence ID" value="NZ_FNZR01000001.1"/>
</dbReference>
<keyword evidence="8" id="KW-1185">Reference proteome</keyword>
<dbReference type="Gene3D" id="1.10.1740.10">
    <property type="match status" value="1"/>
</dbReference>
<dbReference type="GO" id="GO:0016987">
    <property type="term" value="F:sigma factor activity"/>
    <property type="evidence" value="ECO:0007669"/>
    <property type="project" value="UniProtKB-KW"/>
</dbReference>
<dbReference type="EMBL" id="FNZR01000001">
    <property type="protein sequence ID" value="SEK17620.1"/>
    <property type="molecule type" value="Genomic_DNA"/>
</dbReference>
<dbReference type="InterPro" id="IPR013249">
    <property type="entry name" value="RNA_pol_sigma70_r4_t2"/>
</dbReference>
<evidence type="ECO:0000256" key="2">
    <source>
        <dbReference type="ARBA" id="ARBA00023015"/>
    </source>
</evidence>
<dbReference type="PANTHER" id="PTHR43133:SF45">
    <property type="entry name" value="RNA POLYMERASE ECF-TYPE SIGMA FACTOR"/>
    <property type="match status" value="1"/>
</dbReference>
<dbReference type="NCBIfam" id="TIGR02937">
    <property type="entry name" value="sigma70-ECF"/>
    <property type="match status" value="1"/>
</dbReference>
<proteinExistence type="inferred from homology"/>
<dbReference type="SUPFAM" id="SSF88946">
    <property type="entry name" value="Sigma2 domain of RNA polymerase sigma factors"/>
    <property type="match status" value="1"/>
</dbReference>
<dbReference type="InterPro" id="IPR039425">
    <property type="entry name" value="RNA_pol_sigma-70-like"/>
</dbReference>
<evidence type="ECO:0000313" key="7">
    <source>
        <dbReference type="EMBL" id="SEK17620.1"/>
    </source>
</evidence>
<feature type="domain" description="RNA polymerase sigma-70 region 2" evidence="5">
    <location>
        <begin position="9"/>
        <end position="74"/>
    </location>
</feature>
<dbReference type="GO" id="GO:0003677">
    <property type="term" value="F:DNA binding"/>
    <property type="evidence" value="ECO:0007669"/>
    <property type="project" value="InterPro"/>
</dbReference>
<name>A0A1H7F0U9_9SPHI</name>
<dbReference type="InterPro" id="IPR036388">
    <property type="entry name" value="WH-like_DNA-bd_sf"/>
</dbReference>
<comment type="similarity">
    <text evidence="1">Belongs to the sigma-70 factor family. ECF subfamily.</text>
</comment>
<dbReference type="Pfam" id="PF04542">
    <property type="entry name" value="Sigma70_r2"/>
    <property type="match status" value="1"/>
</dbReference>
<dbReference type="InterPro" id="IPR014284">
    <property type="entry name" value="RNA_pol_sigma-70_dom"/>
</dbReference>
<dbReference type="InterPro" id="IPR013324">
    <property type="entry name" value="RNA_pol_sigma_r3/r4-like"/>
</dbReference>
<dbReference type="Pfam" id="PF08281">
    <property type="entry name" value="Sigma70_r4_2"/>
    <property type="match status" value="1"/>
</dbReference>
<gene>
    <name evidence="7" type="ORF">SAMN05421740_1018</name>
</gene>
<dbReference type="AlphaFoldDB" id="A0A1H7F0U9"/>
<dbReference type="OrthoDB" id="9780326at2"/>
<evidence type="ECO:0000259" key="5">
    <source>
        <dbReference type="Pfam" id="PF04542"/>
    </source>
</evidence>